<gene>
    <name evidence="1" type="ORF">BCR44DRAFT_1426296</name>
</gene>
<dbReference type="AlphaFoldDB" id="A0A1Y2I005"/>
<evidence type="ECO:0000313" key="1">
    <source>
        <dbReference type="EMBL" id="ORZ39313.1"/>
    </source>
</evidence>
<proteinExistence type="predicted"/>
<protein>
    <submittedName>
        <fullName evidence="1">Uncharacterized protein</fullName>
    </submittedName>
</protein>
<dbReference type="Proteomes" id="UP000193411">
    <property type="component" value="Unassembled WGS sequence"/>
</dbReference>
<sequence>MIPGTPLALSLRRCTLLARIPLQGARAEQQGYGHAHAPWLRPSWRAKCGFVHAAYVGAQSPTRKGGLASRPDPIGAILWCLCLGSRGSS</sequence>
<name>A0A1Y2I005_9FUNG</name>
<organism evidence="1 2">
    <name type="scientific">Catenaria anguillulae PL171</name>
    <dbReference type="NCBI Taxonomy" id="765915"/>
    <lineage>
        <taxon>Eukaryota</taxon>
        <taxon>Fungi</taxon>
        <taxon>Fungi incertae sedis</taxon>
        <taxon>Blastocladiomycota</taxon>
        <taxon>Blastocladiomycetes</taxon>
        <taxon>Blastocladiales</taxon>
        <taxon>Catenariaceae</taxon>
        <taxon>Catenaria</taxon>
    </lineage>
</organism>
<reference evidence="1 2" key="1">
    <citation type="submission" date="2016-07" db="EMBL/GenBank/DDBJ databases">
        <title>Pervasive Adenine N6-methylation of Active Genes in Fungi.</title>
        <authorList>
            <consortium name="DOE Joint Genome Institute"/>
            <person name="Mondo S.J."/>
            <person name="Dannebaum R.O."/>
            <person name="Kuo R.C."/>
            <person name="Labutti K."/>
            <person name="Haridas S."/>
            <person name="Kuo A."/>
            <person name="Salamov A."/>
            <person name="Ahrendt S.R."/>
            <person name="Lipzen A."/>
            <person name="Sullivan W."/>
            <person name="Andreopoulos W.B."/>
            <person name="Clum A."/>
            <person name="Lindquist E."/>
            <person name="Daum C."/>
            <person name="Ramamoorthy G.K."/>
            <person name="Gryganskyi A."/>
            <person name="Culley D."/>
            <person name="Magnuson J.K."/>
            <person name="James T.Y."/>
            <person name="O'Malley M.A."/>
            <person name="Stajich J.E."/>
            <person name="Spatafora J.W."/>
            <person name="Visel A."/>
            <person name="Grigoriev I.V."/>
        </authorList>
    </citation>
    <scope>NUCLEOTIDE SEQUENCE [LARGE SCALE GENOMIC DNA]</scope>
    <source>
        <strain evidence="1 2">PL171</strain>
    </source>
</reference>
<keyword evidence="2" id="KW-1185">Reference proteome</keyword>
<evidence type="ECO:0000313" key="2">
    <source>
        <dbReference type="Proteomes" id="UP000193411"/>
    </source>
</evidence>
<accession>A0A1Y2I005</accession>
<dbReference type="EMBL" id="MCFL01000005">
    <property type="protein sequence ID" value="ORZ39313.1"/>
    <property type="molecule type" value="Genomic_DNA"/>
</dbReference>
<comment type="caution">
    <text evidence="1">The sequence shown here is derived from an EMBL/GenBank/DDBJ whole genome shotgun (WGS) entry which is preliminary data.</text>
</comment>